<gene>
    <name evidence="2" type="ORF">BN381_220014</name>
</gene>
<protein>
    <submittedName>
        <fullName evidence="2">Transposase</fullName>
    </submittedName>
</protein>
<comment type="caution">
    <text evidence="2">The sequence shown here is derived from an EMBL/GenBank/DDBJ whole genome shotgun (WGS) entry which is preliminary data.</text>
</comment>
<keyword evidence="3" id="KW-1185">Reference proteome</keyword>
<dbReference type="Proteomes" id="UP000018291">
    <property type="component" value="Unassembled WGS sequence"/>
</dbReference>
<evidence type="ECO:0000259" key="1">
    <source>
        <dbReference type="Pfam" id="PF01609"/>
    </source>
</evidence>
<accession>R4YYM5</accession>
<dbReference type="EMBL" id="CANL01000015">
    <property type="protein sequence ID" value="CCM63440.1"/>
    <property type="molecule type" value="Genomic_DNA"/>
</dbReference>
<dbReference type="GO" id="GO:0006313">
    <property type="term" value="P:DNA transposition"/>
    <property type="evidence" value="ECO:0007669"/>
    <property type="project" value="InterPro"/>
</dbReference>
<proteinExistence type="predicted"/>
<dbReference type="HOGENOM" id="CLU_1275767_0_0_11"/>
<dbReference type="GO" id="GO:0003677">
    <property type="term" value="F:DNA binding"/>
    <property type="evidence" value="ECO:0007669"/>
    <property type="project" value="InterPro"/>
</dbReference>
<dbReference type="InterPro" id="IPR002559">
    <property type="entry name" value="Transposase_11"/>
</dbReference>
<dbReference type="AlphaFoldDB" id="R4YYM5"/>
<sequence length="216" mass="24463">MAVTRTGIPIRVWSWAGNTNDQALIREVKDDLADWRLGHVIWVADRGFSSAENRRYLQRAGGNYIIGEKIGGNTEAALVLARPGRYHEIRHNMRVKEVVSDDGAARDRFVICHNPEQAERNELIRTQLVDRLQEAIDGTDQATHDERTKLATGLPGAVRRYLHTTKTGLLRVGKTAIRNEAKLDGKYLLRTADPSLSIEDIALGYKQLLEAELWWR</sequence>
<organism evidence="2 3">
    <name type="scientific">Candidatus Neomicrothrix parvicella RN1</name>
    <dbReference type="NCBI Taxonomy" id="1229780"/>
    <lineage>
        <taxon>Bacteria</taxon>
        <taxon>Bacillati</taxon>
        <taxon>Actinomycetota</taxon>
        <taxon>Acidimicrobiia</taxon>
        <taxon>Acidimicrobiales</taxon>
        <taxon>Microthrixaceae</taxon>
        <taxon>Candidatus Neomicrothrix</taxon>
    </lineage>
</organism>
<dbReference type="GO" id="GO:0004803">
    <property type="term" value="F:transposase activity"/>
    <property type="evidence" value="ECO:0007669"/>
    <property type="project" value="InterPro"/>
</dbReference>
<name>R4YYM5_9ACTN</name>
<evidence type="ECO:0000313" key="3">
    <source>
        <dbReference type="Proteomes" id="UP000018291"/>
    </source>
</evidence>
<dbReference type="STRING" id="1229780.BN381_220014"/>
<reference evidence="2 3" key="1">
    <citation type="journal article" date="2013" name="ISME J.">
        <title>Metabolic model for the filamentous 'Candidatus Microthrix parvicella' based on genomic and metagenomic analyses.</title>
        <authorList>
            <person name="Jon McIlroy S."/>
            <person name="Kristiansen R."/>
            <person name="Albertsen M."/>
            <person name="Michael Karst S."/>
            <person name="Rossetti S."/>
            <person name="Lund Nielsen J."/>
            <person name="Tandoi V."/>
            <person name="James Seviour R."/>
            <person name="Nielsen P.H."/>
        </authorList>
    </citation>
    <scope>NUCLEOTIDE SEQUENCE [LARGE SCALE GENOMIC DNA]</scope>
    <source>
        <strain evidence="2 3">RN1</strain>
    </source>
</reference>
<dbReference type="eggNOG" id="COG5421">
    <property type="taxonomic scope" value="Bacteria"/>
</dbReference>
<feature type="domain" description="Transposase IS4-like" evidence="1">
    <location>
        <begin position="4"/>
        <end position="93"/>
    </location>
</feature>
<dbReference type="Pfam" id="PF01609">
    <property type="entry name" value="DDE_Tnp_1"/>
    <property type="match status" value="1"/>
</dbReference>
<evidence type="ECO:0000313" key="2">
    <source>
        <dbReference type="EMBL" id="CCM63440.1"/>
    </source>
</evidence>